<dbReference type="EMBL" id="BK064844">
    <property type="protein sequence ID" value="DBA59417.1"/>
    <property type="molecule type" value="Genomic_DNA"/>
</dbReference>
<proteinExistence type="predicted"/>
<evidence type="ECO:0000256" key="1">
    <source>
        <dbReference type="SAM" id="MobiDB-lite"/>
    </source>
</evidence>
<reference evidence="2" key="2">
    <citation type="journal article" date="2024" name="Virology">
        <title>Novel viruses discovered in metatranscriptomic analysis of farmed barramundi in Asia and Australia.</title>
        <authorList>
            <person name="Mercer L.K."/>
            <person name="Harding E.F."/>
            <person name="Sridhar T."/>
            <person name="White P.A."/>
        </authorList>
    </citation>
    <scope>NUCLEOTIDE SEQUENCE</scope>
</reference>
<organism evidence="2">
    <name type="scientific">Latid herpesvirus 1</name>
    <dbReference type="NCBI Taxonomy" id="3096545"/>
    <lineage>
        <taxon>Viruses</taxon>
        <taxon>Duplodnaviria</taxon>
        <taxon>Heunggongvirae</taxon>
        <taxon>Peploviricota</taxon>
        <taxon>Herviviricetes</taxon>
        <taxon>Herpesvirales</taxon>
    </lineage>
</organism>
<name>A0AB33V6X8_9VIRU</name>
<evidence type="ECO:0000313" key="2">
    <source>
        <dbReference type="EMBL" id="DBA59417.1"/>
    </source>
</evidence>
<feature type="region of interest" description="Disordered" evidence="1">
    <location>
        <begin position="93"/>
        <end position="147"/>
    </location>
</feature>
<reference evidence="2" key="1">
    <citation type="submission" date="2023-06" db="EMBL/GenBank/DDBJ databases">
        <authorList>
            <person name="Mercer L.K."/>
            <person name="Harding E.F."/>
            <person name="Sridhar T."/>
            <person name="White P.A."/>
        </authorList>
    </citation>
    <scope>NUCLEOTIDE SEQUENCE</scope>
</reference>
<sequence length="409" mass="44121">MVSQPKVLRTRCREISLSGPYRKVSVSRGDSSPSEKSLSHDMGTSGPSPAAAAAIANALDINSVFTGEVSLAINVSGFNDAIVNERAARAETALNSGRQRARPPPVLPAGGLQPSPAQPAPPQPAPPQPSPAPAPAQPWGARAPPAPHYGGGSVTYNVSMDVNRLLSGIRGARATPTLPNEPAGGGEAEKELKKYRRALATVGTCVKHLFEIFPAAKTLDHPDVKFLLSAAKRDFANAAINEGLRRESMGRTTVIIPGAGSGGGSGRIELNLGLGGEDRLSRVLGKLAQVWEYESKHWEQVIRRARSTLDVQALIRDNELMVEEPFSQTRELLQFVRGSVEDMDEVPGLARDRLGDWLGTAERYLEIDRKLLVQALTEGAVFRSELEKLKQEHAVLVETHMHMRSRGWN</sequence>
<accession>A0AB33V6X8</accession>
<feature type="region of interest" description="Disordered" evidence="1">
    <location>
        <begin position="21"/>
        <end position="49"/>
    </location>
</feature>
<feature type="compositionally biased region" description="Pro residues" evidence="1">
    <location>
        <begin position="116"/>
        <end position="136"/>
    </location>
</feature>
<protein>
    <submittedName>
        <fullName evidence="2">ORF66</fullName>
    </submittedName>
</protein>